<dbReference type="PANTHER" id="PTHR46193">
    <property type="entry name" value="6-PHOSPHOGLUCONATE PHOSPHATASE"/>
    <property type="match status" value="1"/>
</dbReference>
<keyword evidence="5" id="KW-0378">Hydrolase</keyword>
<reference evidence="5 6" key="1">
    <citation type="submission" date="2019-11" db="EMBL/GenBank/DDBJ databases">
        <authorList>
            <person name="Dong K."/>
        </authorList>
    </citation>
    <scope>NUCLEOTIDE SEQUENCE [LARGE SCALE GENOMIC DNA]</scope>
    <source>
        <strain evidence="5 6">JCM 17370</strain>
    </source>
</reference>
<keyword evidence="3" id="KW-0479">Metal-binding</keyword>
<keyword evidence="6" id="KW-1185">Reference proteome</keyword>
<gene>
    <name evidence="5" type="ORF">GL279_14350</name>
</gene>
<proteinExistence type="inferred from homology"/>
<dbReference type="Pfam" id="PF00702">
    <property type="entry name" value="Hydrolase"/>
    <property type="match status" value="1"/>
</dbReference>
<evidence type="ECO:0000256" key="2">
    <source>
        <dbReference type="ARBA" id="ARBA00006171"/>
    </source>
</evidence>
<keyword evidence="4" id="KW-0460">Magnesium</keyword>
<dbReference type="AlphaFoldDB" id="A0A844H7R5"/>
<dbReference type="InterPro" id="IPR006439">
    <property type="entry name" value="HAD-SF_hydro_IA"/>
</dbReference>
<dbReference type="InterPro" id="IPR036412">
    <property type="entry name" value="HAD-like_sf"/>
</dbReference>
<evidence type="ECO:0000256" key="1">
    <source>
        <dbReference type="ARBA" id="ARBA00001946"/>
    </source>
</evidence>
<dbReference type="GO" id="GO:0016787">
    <property type="term" value="F:hydrolase activity"/>
    <property type="evidence" value="ECO:0007669"/>
    <property type="project" value="UniProtKB-KW"/>
</dbReference>
<sequence>MKAIIFDCDGVLVNTEILSARAYRDVYARHGLTITPDMFLRMIGLKQADILKQLRGIEGGLLPPEGDAELTEMVLGLIRDEVAATEGLVDFVHGLQVPFCVASSSDVPRIRLSLETAEVIGWFEGRIFSSTMVSRGKPAPDLFLLAARQLGVAPGDCVVFEDSVAGITAAVAAGMTGIGYTGGGHLPPEQAERLRAAGASAVIGHWREAPGVFGN</sequence>
<dbReference type="InterPro" id="IPR023214">
    <property type="entry name" value="HAD_sf"/>
</dbReference>
<dbReference type="OrthoDB" id="9797743at2"/>
<dbReference type="SFLD" id="SFLDS00003">
    <property type="entry name" value="Haloacid_Dehalogenase"/>
    <property type="match status" value="1"/>
</dbReference>
<protein>
    <submittedName>
        <fullName evidence="5">HAD-IA family hydrolase</fullName>
    </submittedName>
</protein>
<dbReference type="Gene3D" id="3.40.50.1000">
    <property type="entry name" value="HAD superfamily/HAD-like"/>
    <property type="match status" value="1"/>
</dbReference>
<dbReference type="Proteomes" id="UP000442533">
    <property type="component" value="Unassembled WGS sequence"/>
</dbReference>
<organism evidence="5 6">
    <name type="scientific">Paracoccus limosus</name>
    <dbReference type="NCBI Taxonomy" id="913252"/>
    <lineage>
        <taxon>Bacteria</taxon>
        <taxon>Pseudomonadati</taxon>
        <taxon>Pseudomonadota</taxon>
        <taxon>Alphaproteobacteria</taxon>
        <taxon>Rhodobacterales</taxon>
        <taxon>Paracoccaceae</taxon>
        <taxon>Paracoccus</taxon>
    </lineage>
</organism>
<evidence type="ECO:0000256" key="3">
    <source>
        <dbReference type="ARBA" id="ARBA00022723"/>
    </source>
</evidence>
<dbReference type="CDD" id="cd07526">
    <property type="entry name" value="HAD_BPGM_like"/>
    <property type="match status" value="1"/>
</dbReference>
<evidence type="ECO:0000313" key="5">
    <source>
        <dbReference type="EMBL" id="MTH35784.1"/>
    </source>
</evidence>
<comment type="caution">
    <text evidence="5">The sequence shown here is derived from an EMBL/GenBank/DDBJ whole genome shotgun (WGS) entry which is preliminary data.</text>
</comment>
<dbReference type="SUPFAM" id="SSF56784">
    <property type="entry name" value="HAD-like"/>
    <property type="match status" value="1"/>
</dbReference>
<accession>A0A844H7R5</accession>
<dbReference type="GO" id="GO:0046872">
    <property type="term" value="F:metal ion binding"/>
    <property type="evidence" value="ECO:0007669"/>
    <property type="project" value="UniProtKB-KW"/>
</dbReference>
<comment type="similarity">
    <text evidence="2">Belongs to the HAD-like hydrolase superfamily. CbbY/CbbZ/Gph/YieH family.</text>
</comment>
<dbReference type="PANTHER" id="PTHR46193:SF10">
    <property type="entry name" value="6-PHOSPHOGLUCONATE PHOSPHATASE"/>
    <property type="match status" value="1"/>
</dbReference>
<dbReference type="InterPro" id="IPR051600">
    <property type="entry name" value="Beta-PGM-like"/>
</dbReference>
<dbReference type="Gene3D" id="1.10.150.240">
    <property type="entry name" value="Putative phosphatase, domain 2"/>
    <property type="match status" value="1"/>
</dbReference>
<comment type="cofactor">
    <cofactor evidence="1">
        <name>Mg(2+)</name>
        <dbReference type="ChEBI" id="CHEBI:18420"/>
    </cofactor>
</comment>
<dbReference type="InterPro" id="IPR023198">
    <property type="entry name" value="PGP-like_dom2"/>
</dbReference>
<name>A0A844H7R5_9RHOB</name>
<dbReference type="SFLD" id="SFLDG01129">
    <property type="entry name" value="C1.5:_HAD__Beta-PGM__Phosphata"/>
    <property type="match status" value="1"/>
</dbReference>
<dbReference type="RefSeq" id="WP_155065327.1">
    <property type="nucleotide sequence ID" value="NZ_WMIF01000022.1"/>
</dbReference>
<dbReference type="NCBIfam" id="TIGR01509">
    <property type="entry name" value="HAD-SF-IA-v3"/>
    <property type="match status" value="1"/>
</dbReference>
<evidence type="ECO:0000313" key="6">
    <source>
        <dbReference type="Proteomes" id="UP000442533"/>
    </source>
</evidence>
<evidence type="ECO:0000256" key="4">
    <source>
        <dbReference type="ARBA" id="ARBA00022842"/>
    </source>
</evidence>
<dbReference type="EMBL" id="WMIF01000022">
    <property type="protein sequence ID" value="MTH35784.1"/>
    <property type="molecule type" value="Genomic_DNA"/>
</dbReference>